<evidence type="ECO:0000313" key="1">
    <source>
        <dbReference type="EMBL" id="MBK3332337.1"/>
    </source>
</evidence>
<reference evidence="1 2" key="1">
    <citation type="journal article" date="2021" name="Syst. Appl. Microbiol.">
        <title>Persephonella atlantica sp. nov.: How to adapt to physico-chemical gradients in high temperature hydrothermal habitats.</title>
        <authorList>
            <person name="Francois D.X."/>
            <person name="Godfroy A."/>
            <person name="Mathien C."/>
            <person name="Aube J."/>
            <person name="Cathalot C."/>
            <person name="Lesongeur F."/>
            <person name="L'Haridon S."/>
            <person name="Philippon X."/>
            <person name="Roussel E.G."/>
        </authorList>
    </citation>
    <scope>NUCLEOTIDE SEQUENCE [LARGE SCALE GENOMIC DNA]</scope>
    <source>
        <strain evidence="1 2">MO1340</strain>
    </source>
</reference>
<evidence type="ECO:0000313" key="2">
    <source>
        <dbReference type="Proteomes" id="UP000772812"/>
    </source>
</evidence>
<name>A0ABS1GHW4_9AQUI</name>
<proteinExistence type="predicted"/>
<sequence>MKKFLFALVILFYGCSSVYNIEKGYIDNRRTFVVIPFYNNTEMPLAGLRVASIVEGVFASKGYRIADIDLKIPQRDLSRQEIRSLITELKKSKADYVVTGEVNEWRYKTGIDGEPAVSLTLKVISIKSGKTVWIGTGSRSGWGHESLGVTTQKLINELIEKSKK</sequence>
<evidence type="ECO:0008006" key="3">
    <source>
        <dbReference type="Google" id="ProtNLM"/>
    </source>
</evidence>
<comment type="caution">
    <text evidence="1">The sequence shown here is derived from an EMBL/GenBank/DDBJ whole genome shotgun (WGS) entry which is preliminary data.</text>
</comment>
<protein>
    <recommendedName>
        <fullName evidence="3">Penicillin-binding protein activator LpoB</fullName>
    </recommendedName>
</protein>
<accession>A0ABS1GHW4</accession>
<organism evidence="1 2">
    <name type="scientific">Persephonella atlantica</name>
    <dbReference type="NCBI Taxonomy" id="2699429"/>
    <lineage>
        <taxon>Bacteria</taxon>
        <taxon>Pseudomonadati</taxon>
        <taxon>Aquificota</taxon>
        <taxon>Aquificia</taxon>
        <taxon>Aquificales</taxon>
        <taxon>Hydrogenothermaceae</taxon>
        <taxon>Persephonella</taxon>
    </lineage>
</organism>
<gene>
    <name evidence="1" type="ORF">GWK41_04555</name>
</gene>
<dbReference type="RefSeq" id="WP_200673715.1">
    <property type="nucleotide sequence ID" value="NZ_JAACYA010000001.1"/>
</dbReference>
<dbReference type="Gene3D" id="3.40.50.10610">
    <property type="entry name" value="ABC-type transport auxiliary lipoprotein component"/>
    <property type="match status" value="1"/>
</dbReference>
<dbReference type="PROSITE" id="PS51257">
    <property type="entry name" value="PROKAR_LIPOPROTEIN"/>
    <property type="match status" value="1"/>
</dbReference>
<dbReference type="Proteomes" id="UP000772812">
    <property type="component" value="Unassembled WGS sequence"/>
</dbReference>
<dbReference type="EMBL" id="JAACYA010000001">
    <property type="protein sequence ID" value="MBK3332337.1"/>
    <property type="molecule type" value="Genomic_DNA"/>
</dbReference>
<keyword evidence="2" id="KW-1185">Reference proteome</keyword>